<reference evidence="1 2" key="1">
    <citation type="journal article" date="2019" name="Environ. Microbiol.">
        <title>Species interactions and distinct microbial communities in high Arctic permafrost affected cryosols are associated with the CH4 and CO2 gas fluxes.</title>
        <authorList>
            <person name="Altshuler I."/>
            <person name="Hamel J."/>
            <person name="Turney S."/>
            <person name="Magnuson E."/>
            <person name="Levesque R."/>
            <person name="Greer C."/>
            <person name="Whyte L.G."/>
        </authorList>
    </citation>
    <scope>NUCLEOTIDE SEQUENCE [LARGE SCALE GENOMIC DNA]</scope>
    <source>
        <strain evidence="1 2">S06.C</strain>
    </source>
</reference>
<dbReference type="RefSeq" id="WP_140839759.1">
    <property type="nucleotide sequence ID" value="NZ_RCZI01000002.1"/>
</dbReference>
<sequence length="65" mass="7403">MPTSDKFTEAYEAWRRATDAHVEMMREVTHGARLGVQAMTQQVGEIDGLHATWMEMVIVRDDKAP</sequence>
<dbReference type="EMBL" id="RCZI01000002">
    <property type="protein sequence ID" value="TPG28350.1"/>
    <property type="molecule type" value="Genomic_DNA"/>
</dbReference>
<evidence type="ECO:0000313" key="1">
    <source>
        <dbReference type="EMBL" id="TPG28350.1"/>
    </source>
</evidence>
<name>A0A502DUM1_9BURK</name>
<dbReference type="OrthoDB" id="9950833at2"/>
<protein>
    <submittedName>
        <fullName evidence="1">Uncharacterized protein</fullName>
    </submittedName>
</protein>
<accession>A0A502DUM1</accession>
<dbReference type="Proteomes" id="UP000319212">
    <property type="component" value="Unassembled WGS sequence"/>
</dbReference>
<proteinExistence type="predicted"/>
<gene>
    <name evidence="1" type="ORF">EAH82_05920</name>
</gene>
<comment type="caution">
    <text evidence="1">The sequence shown here is derived from an EMBL/GenBank/DDBJ whole genome shotgun (WGS) entry which is preliminary data.</text>
</comment>
<evidence type="ECO:0000313" key="2">
    <source>
        <dbReference type="Proteomes" id="UP000319212"/>
    </source>
</evidence>
<organism evidence="1 2">
    <name type="scientific">Variovorax guangxiensis</name>
    <dbReference type="NCBI Taxonomy" id="1775474"/>
    <lineage>
        <taxon>Bacteria</taxon>
        <taxon>Pseudomonadati</taxon>
        <taxon>Pseudomonadota</taxon>
        <taxon>Betaproteobacteria</taxon>
        <taxon>Burkholderiales</taxon>
        <taxon>Comamonadaceae</taxon>
        <taxon>Variovorax</taxon>
    </lineage>
</organism>
<dbReference type="AlphaFoldDB" id="A0A502DUM1"/>